<dbReference type="PANTHER" id="PTHR11066:SF34">
    <property type="entry name" value="ACYL-COENZYME A THIOESTERASE 8"/>
    <property type="match status" value="1"/>
</dbReference>
<proteinExistence type="inferred from homology"/>
<dbReference type="CDD" id="cd03445">
    <property type="entry name" value="Thioesterase_II_repeat2"/>
    <property type="match status" value="1"/>
</dbReference>
<evidence type="ECO:0000256" key="1">
    <source>
        <dbReference type="ARBA" id="ARBA00006538"/>
    </source>
</evidence>
<dbReference type="GO" id="GO:0005782">
    <property type="term" value="C:peroxisomal matrix"/>
    <property type="evidence" value="ECO:0007669"/>
    <property type="project" value="UniProtKB-SubCell"/>
</dbReference>
<dbReference type="SUPFAM" id="SSF54637">
    <property type="entry name" value="Thioesterase/thiol ester dehydrase-isomerase"/>
    <property type="match status" value="2"/>
</dbReference>
<dbReference type="InterPro" id="IPR003703">
    <property type="entry name" value="Acyl_CoA_thio"/>
</dbReference>
<dbReference type="InterPro" id="IPR042171">
    <property type="entry name" value="Acyl-CoA_hotdog"/>
</dbReference>
<accession>A0AA35WGK1</accession>
<evidence type="ECO:0000313" key="6">
    <source>
        <dbReference type="Proteomes" id="UP001174909"/>
    </source>
</evidence>
<dbReference type="Gene3D" id="2.40.160.210">
    <property type="entry name" value="Acyl-CoA thioesterase, double hotdog domain"/>
    <property type="match status" value="1"/>
</dbReference>
<dbReference type="Pfam" id="PF13622">
    <property type="entry name" value="4HBT_3"/>
    <property type="match status" value="1"/>
</dbReference>
<evidence type="ECO:0000313" key="5">
    <source>
        <dbReference type="EMBL" id="CAI8012747.1"/>
    </source>
</evidence>
<comment type="caution">
    <text evidence="5">The sequence shown here is derived from an EMBL/GenBank/DDBJ whole genome shotgun (WGS) entry which is preliminary data.</text>
</comment>
<dbReference type="InterPro" id="IPR049450">
    <property type="entry name" value="ACOT8-like_C"/>
</dbReference>
<dbReference type="InterPro" id="IPR029069">
    <property type="entry name" value="HotDog_dom_sf"/>
</dbReference>
<dbReference type="Proteomes" id="UP001174909">
    <property type="component" value="Unassembled WGS sequence"/>
</dbReference>
<dbReference type="GO" id="GO:0009062">
    <property type="term" value="P:fatty acid catabolic process"/>
    <property type="evidence" value="ECO:0007669"/>
    <property type="project" value="TreeGrafter"/>
</dbReference>
<sequence length="293" mass="33091">MARVGVYRSLEVEAVGEDEFVNKILWQGEKNLPLRSAYGGQVVGQALMAACHTITDPELLLISAHCYFLSPVKTNERVTYRVTRTKDGRFFSSRSVQALQGGKVVSHTIASFKRLESNPHCLSHSPPGIPPGIFPPDDPRHDQEQLYFNNKLELSTSPFNAYYCFRKTDQTKILAREPLPPKMLMWMKARGEFPESCSLNEHRVALAFLSDFSMIYPLSLKYPEVKVGLRTSLDHSIWFHGPVYCGDTWFLMNIRCVQAGESTTLNSGLMYSEDGTLVATCQQQGLYRLNSKL</sequence>
<comment type="similarity">
    <text evidence="1">Belongs to the C/M/P thioester hydrolase family.</text>
</comment>
<protein>
    <submittedName>
        <fullName evidence="5">Acyl-coenzyme A thioesterase 8</fullName>
    </submittedName>
</protein>
<gene>
    <name evidence="5" type="ORF">GBAR_LOCUS8145</name>
</gene>
<dbReference type="PANTHER" id="PTHR11066">
    <property type="entry name" value="ACYL-COA THIOESTERASE"/>
    <property type="match status" value="1"/>
</dbReference>
<keyword evidence="2" id="KW-0378">Hydrolase</keyword>
<dbReference type="AlphaFoldDB" id="A0AA35WGK1"/>
<dbReference type="CDD" id="cd03444">
    <property type="entry name" value="Thioesterase_II_repeat1"/>
    <property type="match status" value="1"/>
</dbReference>
<name>A0AA35WGK1_GEOBA</name>
<feature type="domain" description="Acyl-CoA thioesterase-like N-terminal HotDog" evidence="3">
    <location>
        <begin position="36"/>
        <end position="112"/>
    </location>
</feature>
<dbReference type="Pfam" id="PF20789">
    <property type="entry name" value="4HBT_3C"/>
    <property type="match status" value="1"/>
</dbReference>
<feature type="domain" description="Acyl-CoA thioesterase-like C-terminal" evidence="4">
    <location>
        <begin position="175"/>
        <end position="286"/>
    </location>
</feature>
<dbReference type="GO" id="GO:0006637">
    <property type="term" value="P:acyl-CoA metabolic process"/>
    <property type="evidence" value="ECO:0007669"/>
    <property type="project" value="InterPro"/>
</dbReference>
<dbReference type="GO" id="GO:0047617">
    <property type="term" value="F:fatty acyl-CoA hydrolase activity"/>
    <property type="evidence" value="ECO:0007669"/>
    <property type="project" value="InterPro"/>
</dbReference>
<dbReference type="InterPro" id="IPR049449">
    <property type="entry name" value="TesB_ACOT8-like_N"/>
</dbReference>
<dbReference type="EMBL" id="CASHTH010001211">
    <property type="protein sequence ID" value="CAI8012747.1"/>
    <property type="molecule type" value="Genomic_DNA"/>
</dbReference>
<reference evidence="5" key="1">
    <citation type="submission" date="2023-03" db="EMBL/GenBank/DDBJ databases">
        <authorList>
            <person name="Steffen K."/>
            <person name="Cardenas P."/>
        </authorList>
    </citation>
    <scope>NUCLEOTIDE SEQUENCE</scope>
</reference>
<keyword evidence="6" id="KW-1185">Reference proteome</keyword>
<evidence type="ECO:0000256" key="2">
    <source>
        <dbReference type="ARBA" id="ARBA00022801"/>
    </source>
</evidence>
<evidence type="ECO:0000259" key="4">
    <source>
        <dbReference type="Pfam" id="PF20789"/>
    </source>
</evidence>
<organism evidence="5 6">
    <name type="scientific">Geodia barretti</name>
    <name type="common">Barrett's horny sponge</name>
    <dbReference type="NCBI Taxonomy" id="519541"/>
    <lineage>
        <taxon>Eukaryota</taxon>
        <taxon>Metazoa</taxon>
        <taxon>Porifera</taxon>
        <taxon>Demospongiae</taxon>
        <taxon>Heteroscleromorpha</taxon>
        <taxon>Tetractinellida</taxon>
        <taxon>Astrophorina</taxon>
        <taxon>Geodiidae</taxon>
        <taxon>Geodia</taxon>
    </lineage>
</organism>
<evidence type="ECO:0000259" key="3">
    <source>
        <dbReference type="Pfam" id="PF13622"/>
    </source>
</evidence>